<dbReference type="KEGG" id="api:103309503"/>
<dbReference type="Gene3D" id="6.10.250.1620">
    <property type="match status" value="1"/>
</dbReference>
<evidence type="ECO:0000256" key="3">
    <source>
        <dbReference type="ARBA" id="ARBA00023065"/>
    </source>
</evidence>
<dbReference type="Proteomes" id="UP000007819">
    <property type="component" value="Chromosome A2"/>
</dbReference>
<comment type="similarity">
    <text evidence="1">Belongs to the V-ATPase E subunit family.</text>
</comment>
<dbReference type="GO" id="GO:0046961">
    <property type="term" value="F:proton-transporting ATPase activity, rotational mechanism"/>
    <property type="evidence" value="ECO:0007669"/>
    <property type="project" value="InterPro"/>
</dbReference>
<dbReference type="OrthoDB" id="10263003at2759"/>
<dbReference type="InterPro" id="IPR002842">
    <property type="entry name" value="ATPase_V1_Esu"/>
</dbReference>
<evidence type="ECO:0000256" key="1">
    <source>
        <dbReference type="ARBA" id="ARBA00005901"/>
    </source>
</evidence>
<evidence type="ECO:0000313" key="5">
    <source>
        <dbReference type="Proteomes" id="UP000007819"/>
    </source>
</evidence>
<reference evidence="5" key="1">
    <citation type="submission" date="2010-06" db="EMBL/GenBank/DDBJ databases">
        <authorList>
            <person name="Jiang H."/>
            <person name="Abraham K."/>
            <person name="Ali S."/>
            <person name="Alsbrooks S.L."/>
            <person name="Anim B.N."/>
            <person name="Anosike U.S."/>
            <person name="Attaway T."/>
            <person name="Bandaranaike D.P."/>
            <person name="Battles P.K."/>
            <person name="Bell S.N."/>
            <person name="Bell A.V."/>
            <person name="Beltran B."/>
            <person name="Bickham C."/>
            <person name="Bustamante Y."/>
            <person name="Caleb T."/>
            <person name="Canada A."/>
            <person name="Cardenas V."/>
            <person name="Carter K."/>
            <person name="Chacko J."/>
            <person name="Chandrabose M.N."/>
            <person name="Chavez D."/>
            <person name="Chavez A."/>
            <person name="Chen L."/>
            <person name="Chu H.-S."/>
            <person name="Claassen K.J."/>
            <person name="Cockrell R."/>
            <person name="Collins M."/>
            <person name="Cooper J.A."/>
            <person name="Cree A."/>
            <person name="Curry S.M."/>
            <person name="Da Y."/>
            <person name="Dao M.D."/>
            <person name="Das B."/>
            <person name="Davila M.-L."/>
            <person name="Davy-Carroll L."/>
            <person name="Denson S."/>
            <person name="Dinh H."/>
            <person name="Ebong V.E."/>
            <person name="Edwards J.R."/>
            <person name="Egan A."/>
            <person name="El-Daye J."/>
            <person name="Escobedo L."/>
            <person name="Fernandez S."/>
            <person name="Fernando P.R."/>
            <person name="Flagg N."/>
            <person name="Forbes L.D."/>
            <person name="Fowler R.G."/>
            <person name="Fu Q."/>
            <person name="Gabisi R.A."/>
            <person name="Ganer J."/>
            <person name="Garbino Pronczuk A."/>
            <person name="Garcia R.M."/>
            <person name="Garner T."/>
            <person name="Garrett T.E."/>
            <person name="Gonzalez D.A."/>
            <person name="Hamid H."/>
            <person name="Hawkins E.S."/>
            <person name="Hirani K."/>
            <person name="Hogues M.E."/>
            <person name="Hollins B."/>
            <person name="Hsiao C.-H."/>
            <person name="Jabil R."/>
            <person name="James M.L."/>
            <person name="Jhangiani S.N."/>
            <person name="Johnson B."/>
            <person name="Johnson Q."/>
            <person name="Joshi V."/>
            <person name="Kalu J.B."/>
            <person name="Kam C."/>
            <person name="Kashfia A."/>
            <person name="Keebler J."/>
            <person name="Kisamo H."/>
            <person name="Kovar C.L."/>
            <person name="Lago L.A."/>
            <person name="Lai C.-Y."/>
            <person name="Laidlaw J."/>
            <person name="Lara F."/>
            <person name="Le T.-K."/>
            <person name="Lee S.L."/>
            <person name="Legall F.H."/>
            <person name="Lemon S.J."/>
            <person name="Lewis L.R."/>
            <person name="Li B."/>
            <person name="Liu Y."/>
            <person name="Liu Y.-S."/>
            <person name="Lopez J."/>
            <person name="Lozado R.J."/>
            <person name="Lu J."/>
            <person name="Madu R.C."/>
            <person name="Maheshwari M."/>
            <person name="Maheshwari R."/>
            <person name="Malloy K."/>
            <person name="Martinez E."/>
            <person name="Mathew T."/>
            <person name="Mercado I.C."/>
            <person name="Mercado C."/>
            <person name="Meyer B."/>
            <person name="Montgomery K."/>
            <person name="Morgan M.B."/>
            <person name="Munidasa M."/>
            <person name="Nazareth L.V."/>
            <person name="Nelson J."/>
            <person name="Ng B.M."/>
            <person name="Nguyen N.B."/>
            <person name="Nguyen P.Q."/>
            <person name="Nguyen T."/>
            <person name="Obregon M."/>
            <person name="Okwuonu G.O."/>
            <person name="Onwere C.G."/>
            <person name="Orozco G."/>
            <person name="Parra A."/>
            <person name="Patel S."/>
            <person name="Patil S."/>
            <person name="Perez A."/>
            <person name="Perez Y."/>
            <person name="Pham C."/>
            <person name="Primus E.L."/>
            <person name="Pu L.-L."/>
            <person name="Puazo M."/>
            <person name="Qin X."/>
            <person name="Quiroz J.B."/>
            <person name="Reese J."/>
            <person name="Richards S."/>
            <person name="Rives C.M."/>
            <person name="Robberts R."/>
            <person name="Ruiz S.J."/>
            <person name="Ruiz M.J."/>
            <person name="Santibanez J."/>
            <person name="Schneider B.W."/>
            <person name="Sisson I."/>
            <person name="Smith M."/>
            <person name="Sodergren E."/>
            <person name="Song X.-Z."/>
            <person name="Song B.B."/>
            <person name="Summersgill H."/>
            <person name="Thelus R."/>
            <person name="Thornton R.D."/>
            <person name="Trejos Z.Y."/>
            <person name="Usmani K."/>
            <person name="Vattathil S."/>
            <person name="Villasana D."/>
            <person name="Walker D.L."/>
            <person name="Wang S."/>
            <person name="Wang K."/>
            <person name="White C.S."/>
            <person name="Williams A.C."/>
            <person name="Williamson J."/>
            <person name="Wilson K."/>
            <person name="Woghiren I.O."/>
            <person name="Woodworth J.R."/>
            <person name="Worley K.C."/>
            <person name="Wright R.A."/>
            <person name="Wu W."/>
            <person name="Young L."/>
            <person name="Zhang L."/>
            <person name="Zhang J."/>
            <person name="Zhu Y."/>
            <person name="Muzny D.M."/>
            <person name="Weinstock G."/>
            <person name="Gibbs R.A."/>
        </authorList>
    </citation>
    <scope>NUCLEOTIDE SEQUENCE [LARGE SCALE GENOMIC DNA]</scope>
    <source>
        <strain evidence="5">LSR1</strain>
    </source>
</reference>
<dbReference type="SUPFAM" id="SSF160527">
    <property type="entry name" value="V-type ATPase subunit E-like"/>
    <property type="match status" value="1"/>
</dbReference>
<dbReference type="GeneID" id="103309503"/>
<keyword evidence="3" id="KW-0406">Ion transport</keyword>
<keyword evidence="2" id="KW-0813">Transport</keyword>
<evidence type="ECO:0000256" key="2">
    <source>
        <dbReference type="ARBA" id="ARBA00022448"/>
    </source>
</evidence>
<evidence type="ECO:0000313" key="4">
    <source>
        <dbReference type="EnsemblMetazoa" id="XP_008183300.1"/>
    </source>
</evidence>
<accession>A0A8R2B666</accession>
<dbReference type="EnsemblMetazoa" id="XM_008185078.3">
    <property type="protein sequence ID" value="XP_008183300.1"/>
    <property type="gene ID" value="LOC103309503"/>
</dbReference>
<protein>
    <submittedName>
        <fullName evidence="4">Uncharacterized protein</fullName>
    </submittedName>
</protein>
<proteinExistence type="inferred from homology"/>
<dbReference type="InterPro" id="IPR038495">
    <property type="entry name" value="ATPase_E_C"/>
</dbReference>
<dbReference type="AlphaFoldDB" id="A0A8R2B666"/>
<sequence length="227" mass="26547">MNESQKIKQLDRMVKFIEFEADDIIKNIESKSEDEYHMKKNEMILKGKMEINQFYNKKTNLINRTSATMIAEQMTSAKMEILNTRDKYIKSVLADVNKELLKMRKHRLRYYREILKKLILQAMYQVVEQEVCLILVSDDVEYVTLMIPELKQIYLANTGINVKINIDKSIKLPTQEIGGVVVTSKDRRVHVENTLVVRLLYLTQQAIPIICTGLFGPNPTRTYLRDT</sequence>
<dbReference type="Gene3D" id="3.30.2320.30">
    <property type="entry name" value="ATP synthase, E subunit, C-terminal"/>
    <property type="match status" value="1"/>
</dbReference>
<keyword evidence="5" id="KW-1185">Reference proteome</keyword>
<dbReference type="Pfam" id="PF01991">
    <property type="entry name" value="vATP-synt_E"/>
    <property type="match status" value="1"/>
</dbReference>
<dbReference type="RefSeq" id="XP_008183300.1">
    <property type="nucleotide sequence ID" value="XM_008185078.2"/>
</dbReference>
<reference evidence="4" key="2">
    <citation type="submission" date="2022-06" db="UniProtKB">
        <authorList>
            <consortium name="EnsemblMetazoa"/>
        </authorList>
    </citation>
    <scope>IDENTIFICATION</scope>
</reference>
<dbReference type="GO" id="GO:0033178">
    <property type="term" value="C:proton-transporting two-sector ATPase complex, catalytic domain"/>
    <property type="evidence" value="ECO:0007669"/>
    <property type="project" value="InterPro"/>
</dbReference>
<organism evidence="4 5">
    <name type="scientific">Acyrthosiphon pisum</name>
    <name type="common">Pea aphid</name>
    <dbReference type="NCBI Taxonomy" id="7029"/>
    <lineage>
        <taxon>Eukaryota</taxon>
        <taxon>Metazoa</taxon>
        <taxon>Ecdysozoa</taxon>
        <taxon>Arthropoda</taxon>
        <taxon>Hexapoda</taxon>
        <taxon>Insecta</taxon>
        <taxon>Pterygota</taxon>
        <taxon>Neoptera</taxon>
        <taxon>Paraneoptera</taxon>
        <taxon>Hemiptera</taxon>
        <taxon>Sternorrhyncha</taxon>
        <taxon>Aphidomorpha</taxon>
        <taxon>Aphidoidea</taxon>
        <taxon>Aphididae</taxon>
        <taxon>Macrosiphini</taxon>
        <taxon>Acyrthosiphon</taxon>
    </lineage>
</organism>
<dbReference type="PANTHER" id="PTHR45715">
    <property type="entry name" value="ATPASE H+-TRANSPORTING V1 SUBUNIT E1A-RELATED"/>
    <property type="match status" value="1"/>
</dbReference>
<name>A0A8R2B666_ACYPI</name>